<proteinExistence type="predicted"/>
<sequence length="83" mass="9163">MATTDRLGVPDRERRNPLMTDSTPAPVDDLAGTADERIRQLALLDASNALTAEWLRRQLDSALAAWADDETVLDIEADSHVDF</sequence>
<organism evidence="2 3">
    <name type="scientific">Microbacterium ulmi</name>
    <dbReference type="NCBI Taxonomy" id="179095"/>
    <lineage>
        <taxon>Bacteria</taxon>
        <taxon>Bacillati</taxon>
        <taxon>Actinomycetota</taxon>
        <taxon>Actinomycetes</taxon>
        <taxon>Micrococcales</taxon>
        <taxon>Microbacteriaceae</taxon>
        <taxon>Microbacterium</taxon>
    </lineage>
</organism>
<protein>
    <submittedName>
        <fullName evidence="2">Uncharacterized protein</fullName>
    </submittedName>
</protein>
<dbReference type="AlphaFoldDB" id="A0A7Y2Q106"/>
<evidence type="ECO:0000313" key="2">
    <source>
        <dbReference type="EMBL" id="NNH03837.1"/>
    </source>
</evidence>
<gene>
    <name evidence="2" type="ORF">HLA99_08255</name>
</gene>
<keyword evidence="3" id="KW-1185">Reference proteome</keyword>
<evidence type="ECO:0000313" key="3">
    <source>
        <dbReference type="Proteomes" id="UP000543598"/>
    </source>
</evidence>
<accession>A0A7Y2Q106</accession>
<evidence type="ECO:0000256" key="1">
    <source>
        <dbReference type="SAM" id="MobiDB-lite"/>
    </source>
</evidence>
<reference evidence="2 3" key="1">
    <citation type="submission" date="2020-05" db="EMBL/GenBank/DDBJ databases">
        <title>MicrobeNet Type strains.</title>
        <authorList>
            <person name="Nicholson A.C."/>
        </authorList>
    </citation>
    <scope>NUCLEOTIDE SEQUENCE [LARGE SCALE GENOMIC DNA]</scope>
    <source>
        <strain evidence="2 3">JCM 14282</strain>
    </source>
</reference>
<comment type="caution">
    <text evidence="2">The sequence shown here is derived from an EMBL/GenBank/DDBJ whole genome shotgun (WGS) entry which is preliminary data.</text>
</comment>
<name>A0A7Y2Q106_9MICO</name>
<dbReference type="EMBL" id="JABEMB010000009">
    <property type="protein sequence ID" value="NNH03837.1"/>
    <property type="molecule type" value="Genomic_DNA"/>
</dbReference>
<feature type="region of interest" description="Disordered" evidence="1">
    <location>
        <begin position="1"/>
        <end position="30"/>
    </location>
</feature>
<dbReference type="Proteomes" id="UP000543598">
    <property type="component" value="Unassembled WGS sequence"/>
</dbReference>